<dbReference type="PROSITE" id="PS51257">
    <property type="entry name" value="PROKAR_LIPOPROTEIN"/>
    <property type="match status" value="1"/>
</dbReference>
<dbReference type="Proteomes" id="UP001596101">
    <property type="component" value="Unassembled WGS sequence"/>
</dbReference>
<reference evidence="4" key="1">
    <citation type="journal article" date="2019" name="Int. J. Syst. Evol. Microbiol.">
        <title>The Global Catalogue of Microorganisms (GCM) 10K type strain sequencing project: providing services to taxonomists for standard genome sequencing and annotation.</title>
        <authorList>
            <consortium name="The Broad Institute Genomics Platform"/>
            <consortium name="The Broad Institute Genome Sequencing Center for Infectious Disease"/>
            <person name="Wu L."/>
            <person name="Ma J."/>
        </authorList>
    </citation>
    <scope>NUCLEOTIDE SEQUENCE [LARGE SCALE GENOMIC DNA]</scope>
    <source>
        <strain evidence="4">CCUG 43111</strain>
    </source>
</reference>
<organism evidence="3 4">
    <name type="scientific">Massilia suwonensis</name>
    <dbReference type="NCBI Taxonomy" id="648895"/>
    <lineage>
        <taxon>Bacteria</taxon>
        <taxon>Pseudomonadati</taxon>
        <taxon>Pseudomonadota</taxon>
        <taxon>Betaproteobacteria</taxon>
        <taxon>Burkholderiales</taxon>
        <taxon>Oxalobacteraceae</taxon>
        <taxon>Telluria group</taxon>
        <taxon>Massilia</taxon>
    </lineage>
</organism>
<accession>A0ABW0MPU0</accession>
<keyword evidence="1" id="KW-0732">Signal</keyword>
<feature type="chain" id="PRO_5046792487" evidence="1">
    <location>
        <begin position="23"/>
        <end position="269"/>
    </location>
</feature>
<name>A0ABW0MPU0_9BURK</name>
<evidence type="ECO:0000313" key="3">
    <source>
        <dbReference type="EMBL" id="MFC5479292.1"/>
    </source>
</evidence>
<gene>
    <name evidence="3" type="ORF">ACFPQ5_13930</name>
</gene>
<proteinExistence type="predicted"/>
<dbReference type="NCBIfam" id="TIGR02595">
    <property type="entry name" value="PEP_CTERM"/>
    <property type="match status" value="1"/>
</dbReference>
<protein>
    <submittedName>
        <fullName evidence="3">PEP-CTERM sorting domain-containing protein</fullName>
    </submittedName>
</protein>
<dbReference type="Pfam" id="PF07589">
    <property type="entry name" value="PEP-CTERM"/>
    <property type="match status" value="1"/>
</dbReference>
<evidence type="ECO:0000259" key="2">
    <source>
        <dbReference type="Pfam" id="PF07589"/>
    </source>
</evidence>
<dbReference type="RefSeq" id="WP_379756515.1">
    <property type="nucleotide sequence ID" value="NZ_JBHSMR010000013.1"/>
</dbReference>
<comment type="caution">
    <text evidence="3">The sequence shown here is derived from an EMBL/GenBank/DDBJ whole genome shotgun (WGS) entry which is preliminary data.</text>
</comment>
<feature type="signal peptide" evidence="1">
    <location>
        <begin position="1"/>
        <end position="22"/>
    </location>
</feature>
<evidence type="ECO:0000256" key="1">
    <source>
        <dbReference type="SAM" id="SignalP"/>
    </source>
</evidence>
<sequence length="269" mass="28250">MKTLVRAALISATVFSGACAHASVITVTPDDLGTGLNKWNVANVRESSSAAITGTAARSGNGSVEMSLANGSGKADYVYSWGYVEGRTLGNLDALSYDWLRSSGGSAPAHLQPALRLSYDADGDIATTADRGYLVWEQVYNGGGLVEDRWTTSDILGGNFWMRQFSPGNTVERYDVSLAEWIDGPRPGAPADRLGANTAILGIEFGIGSGWNGSFAGFVDNLTVGFKGQGTTTWNFETRRSDVPEPGSFALLGLGLAAVAAALGKRRKG</sequence>
<dbReference type="EMBL" id="JBHSMR010000013">
    <property type="protein sequence ID" value="MFC5479292.1"/>
    <property type="molecule type" value="Genomic_DNA"/>
</dbReference>
<keyword evidence="4" id="KW-1185">Reference proteome</keyword>
<evidence type="ECO:0000313" key="4">
    <source>
        <dbReference type="Proteomes" id="UP001596101"/>
    </source>
</evidence>
<dbReference type="InterPro" id="IPR013424">
    <property type="entry name" value="Ice-binding_C"/>
</dbReference>
<feature type="domain" description="Ice-binding protein C-terminal" evidence="2">
    <location>
        <begin position="242"/>
        <end position="266"/>
    </location>
</feature>